<evidence type="ECO:0000256" key="2">
    <source>
        <dbReference type="SAM" id="MobiDB-lite"/>
    </source>
</evidence>
<evidence type="ECO:0000313" key="5">
    <source>
        <dbReference type="EMBL" id="CAF3882459.1"/>
    </source>
</evidence>
<evidence type="ECO:0000256" key="1">
    <source>
        <dbReference type="SAM" id="Coils"/>
    </source>
</evidence>
<dbReference type="Proteomes" id="UP000681722">
    <property type="component" value="Unassembled WGS sequence"/>
</dbReference>
<name>A0A814QHZ0_9BILA</name>
<dbReference type="Gene3D" id="3.40.220.10">
    <property type="entry name" value="Leucine Aminopeptidase, subunit E, domain 1"/>
    <property type="match status" value="1"/>
</dbReference>
<dbReference type="Proteomes" id="UP000663829">
    <property type="component" value="Unassembled WGS sequence"/>
</dbReference>
<feature type="compositionally biased region" description="Low complexity" evidence="2">
    <location>
        <begin position="1"/>
        <end position="12"/>
    </location>
</feature>
<dbReference type="SUPFAM" id="SSF52949">
    <property type="entry name" value="Macro domain-like"/>
    <property type="match status" value="1"/>
</dbReference>
<protein>
    <recommendedName>
        <fullName evidence="3">Microbial-type PARG catalytic domain-containing protein</fullName>
    </recommendedName>
</protein>
<feature type="domain" description="Microbial-type PARG catalytic" evidence="3">
    <location>
        <begin position="100"/>
        <end position="235"/>
    </location>
</feature>
<dbReference type="EMBL" id="CAJOBC010005980">
    <property type="protein sequence ID" value="CAF3882459.1"/>
    <property type="molecule type" value="Genomic_DNA"/>
</dbReference>
<dbReference type="NCBIfam" id="TIGR02452">
    <property type="entry name" value="TIGR02452 family protein"/>
    <property type="match status" value="1"/>
</dbReference>
<dbReference type="InterPro" id="IPR012664">
    <property type="entry name" value="CHP02452"/>
</dbReference>
<keyword evidence="6" id="KW-1185">Reference proteome</keyword>
<sequence>MASCSSSSFYGRGNRRGNRNSHSASHQPVGYPFRLNPTACHDITGDPFSEHQLRALRNDESTSQLALKHRHSPIAYANCSNSTDIHPDLRRLLRKLVQIQTINSVLTGSYRLENMEKIELDKRRMFEAAERTKLYTNEHEYKKPTKTYDKPVIYVVEGDCLEAGLLFKNGDCKPVVLNMASAYQPGGAGAQEENLHRRTNLFQCLEDPYHQINRDWPYNVPMFGGIYTPNACVFRGSESDGYPFLSHPQYLSFIAVAAFKHPPLETNNQTGEFQLSGKKLIQETKKKIEGIFQIAIENQHDTIILSAFGCGAYGNPAKHIARLFKEVLDNDEQFSKSFRFIVFAIINDQNAYSERNPQGNVQPFSEVFQVKSLTLDELKEDLKQMEKQMEMILLIMSFLESVKTSGLDHYFIRKSCSSLFTKNEDVLLYTTIDKKYLQLFLLLENIDEQTLQHRLWLINLDEKQLELYRHLLNIEKLHDFLIFLHQKLQLKEFELLKSSATDEINLVLTNSSAAKKETITITLTELSDDIEKLHYTTKILFYLYRQTEHLSVECKTLQQRVSQLVQAKHIERGDGDGQGKLYESNYHKSVLLKPEQRANMSIINPTSKKRKRAKGVNYGDDD</sequence>
<dbReference type="PANTHER" id="PTHR35596">
    <property type="entry name" value="DUF2263 DOMAIN-CONTAINING PROTEIN"/>
    <property type="match status" value="1"/>
</dbReference>
<dbReference type="Pfam" id="PF10021">
    <property type="entry name" value="PARG_cat_microb"/>
    <property type="match status" value="1"/>
</dbReference>
<accession>A0A814QHZ0</accession>
<comment type="caution">
    <text evidence="4">The sequence shown here is derived from an EMBL/GenBank/DDBJ whole genome shotgun (WGS) entry which is preliminary data.</text>
</comment>
<dbReference type="InterPro" id="IPR019261">
    <property type="entry name" value="PARG_cat_microbial"/>
</dbReference>
<dbReference type="EMBL" id="CAJNOQ010005980">
    <property type="protein sequence ID" value="CAF1118786.1"/>
    <property type="molecule type" value="Genomic_DNA"/>
</dbReference>
<feature type="region of interest" description="Disordered" evidence="2">
    <location>
        <begin position="599"/>
        <end position="622"/>
    </location>
</feature>
<proteinExistence type="predicted"/>
<evidence type="ECO:0000313" key="4">
    <source>
        <dbReference type="EMBL" id="CAF1118786.1"/>
    </source>
</evidence>
<reference evidence="4" key="1">
    <citation type="submission" date="2021-02" db="EMBL/GenBank/DDBJ databases">
        <authorList>
            <person name="Nowell W R."/>
        </authorList>
    </citation>
    <scope>NUCLEOTIDE SEQUENCE</scope>
</reference>
<feature type="coiled-coil region" evidence="1">
    <location>
        <begin position="368"/>
        <end position="395"/>
    </location>
</feature>
<evidence type="ECO:0000313" key="6">
    <source>
        <dbReference type="Proteomes" id="UP000663829"/>
    </source>
</evidence>
<feature type="region of interest" description="Disordered" evidence="2">
    <location>
        <begin position="1"/>
        <end position="30"/>
    </location>
</feature>
<dbReference type="PANTHER" id="PTHR35596:SF1">
    <property type="entry name" value="MICROBIAL-TYPE PARG CATALYTIC DOMAIN-CONTAINING PROTEIN"/>
    <property type="match status" value="1"/>
</dbReference>
<dbReference type="AlphaFoldDB" id="A0A814QHZ0"/>
<dbReference type="OrthoDB" id="9985428at2759"/>
<organism evidence="4 6">
    <name type="scientific">Didymodactylos carnosus</name>
    <dbReference type="NCBI Taxonomy" id="1234261"/>
    <lineage>
        <taxon>Eukaryota</taxon>
        <taxon>Metazoa</taxon>
        <taxon>Spiralia</taxon>
        <taxon>Gnathifera</taxon>
        <taxon>Rotifera</taxon>
        <taxon>Eurotatoria</taxon>
        <taxon>Bdelloidea</taxon>
        <taxon>Philodinida</taxon>
        <taxon>Philodinidae</taxon>
        <taxon>Didymodactylos</taxon>
    </lineage>
</organism>
<dbReference type="InterPro" id="IPR043472">
    <property type="entry name" value="Macro_dom-like"/>
</dbReference>
<keyword evidence="1" id="KW-0175">Coiled coil</keyword>
<evidence type="ECO:0000259" key="3">
    <source>
        <dbReference type="Pfam" id="PF10021"/>
    </source>
</evidence>
<gene>
    <name evidence="4" type="ORF">GPM918_LOCUS19585</name>
    <name evidence="5" type="ORF">SRO942_LOCUS19582</name>
</gene>